<evidence type="ECO:0000313" key="3">
    <source>
        <dbReference type="EMBL" id="MCF2949763.1"/>
    </source>
</evidence>
<evidence type="ECO:0000259" key="2">
    <source>
        <dbReference type="Pfam" id="PF01757"/>
    </source>
</evidence>
<reference evidence="3 4" key="1">
    <citation type="submission" date="2022-01" db="EMBL/GenBank/DDBJ databases">
        <title>Paraglaciecola sp. G1-23.</title>
        <authorList>
            <person name="Jin M.S."/>
            <person name="Han D.M."/>
            <person name="Kim H.M."/>
            <person name="Jeon C.O."/>
        </authorList>
    </citation>
    <scope>NUCLEOTIDE SEQUENCE [LARGE SCALE GENOMIC DNA]</scope>
    <source>
        <strain evidence="3 4">G1-23</strain>
    </source>
</reference>
<proteinExistence type="predicted"/>
<feature type="domain" description="Acyltransferase 3" evidence="2">
    <location>
        <begin position="13"/>
        <end position="370"/>
    </location>
</feature>
<dbReference type="InterPro" id="IPR002656">
    <property type="entry name" value="Acyl_transf_3_dom"/>
</dbReference>
<keyword evidence="1" id="KW-1133">Transmembrane helix</keyword>
<dbReference type="EMBL" id="JAKGAS010000010">
    <property type="protein sequence ID" value="MCF2949763.1"/>
    <property type="molecule type" value="Genomic_DNA"/>
</dbReference>
<dbReference type="Pfam" id="PF01757">
    <property type="entry name" value="Acyl_transf_3"/>
    <property type="match status" value="1"/>
</dbReference>
<feature type="transmembrane region" description="Helical" evidence="1">
    <location>
        <begin position="85"/>
        <end position="106"/>
    </location>
</feature>
<feature type="transmembrane region" description="Helical" evidence="1">
    <location>
        <begin position="173"/>
        <end position="192"/>
    </location>
</feature>
<feature type="transmembrane region" description="Helical" evidence="1">
    <location>
        <begin position="45"/>
        <end position="64"/>
    </location>
</feature>
<feature type="transmembrane region" description="Helical" evidence="1">
    <location>
        <begin position="212"/>
        <end position="240"/>
    </location>
</feature>
<keyword evidence="3" id="KW-0808">Transferase</keyword>
<dbReference type="PANTHER" id="PTHR23028">
    <property type="entry name" value="ACETYLTRANSFERASE"/>
    <property type="match status" value="1"/>
</dbReference>
<accession>A0ABS9DCN4</accession>
<feature type="transmembrane region" description="Helical" evidence="1">
    <location>
        <begin position="315"/>
        <end position="336"/>
    </location>
</feature>
<feature type="transmembrane region" description="Helical" evidence="1">
    <location>
        <begin position="149"/>
        <end position="168"/>
    </location>
</feature>
<keyword evidence="1" id="KW-0812">Transmembrane</keyword>
<dbReference type="RefSeq" id="WP_235313865.1">
    <property type="nucleotide sequence ID" value="NZ_JAKGAS010000010.1"/>
</dbReference>
<name>A0ABS9DCN4_9ALTE</name>
<evidence type="ECO:0000256" key="1">
    <source>
        <dbReference type="SAM" id="Phobius"/>
    </source>
</evidence>
<feature type="transmembrane region" description="Helical" evidence="1">
    <location>
        <begin position="12"/>
        <end position="33"/>
    </location>
</feature>
<feature type="transmembrane region" description="Helical" evidence="1">
    <location>
        <begin position="278"/>
        <end position="294"/>
    </location>
</feature>
<protein>
    <submittedName>
        <fullName evidence="3">Acyltransferase</fullName>
    </submittedName>
</protein>
<feature type="transmembrane region" description="Helical" evidence="1">
    <location>
        <begin position="356"/>
        <end position="375"/>
    </location>
</feature>
<keyword evidence="1" id="KW-0472">Membrane</keyword>
<gene>
    <name evidence="3" type="ORF">L0668_16715</name>
</gene>
<feature type="transmembrane region" description="Helical" evidence="1">
    <location>
        <begin position="252"/>
        <end position="272"/>
    </location>
</feature>
<keyword evidence="3" id="KW-0012">Acyltransferase</keyword>
<comment type="caution">
    <text evidence="3">The sequence shown here is derived from an EMBL/GenBank/DDBJ whole genome shotgun (WGS) entry which is preliminary data.</text>
</comment>
<dbReference type="Proteomes" id="UP001521137">
    <property type="component" value="Unassembled WGS sequence"/>
</dbReference>
<organism evidence="3 4">
    <name type="scientific">Paraglaciecola algarum</name>
    <dbReference type="NCBI Taxonomy" id="3050085"/>
    <lineage>
        <taxon>Bacteria</taxon>
        <taxon>Pseudomonadati</taxon>
        <taxon>Pseudomonadota</taxon>
        <taxon>Gammaproteobacteria</taxon>
        <taxon>Alteromonadales</taxon>
        <taxon>Alteromonadaceae</taxon>
        <taxon>Paraglaciecola</taxon>
    </lineage>
</organism>
<evidence type="ECO:0000313" key="4">
    <source>
        <dbReference type="Proteomes" id="UP001521137"/>
    </source>
</evidence>
<dbReference type="InterPro" id="IPR050879">
    <property type="entry name" value="Acyltransferase_3"/>
</dbReference>
<sequence length="389" mass="44939">MDRVSQISGLTPLRGMAAVLVIVMHYQLFVAPLVPMGMSHIFDKLYLMVDLFFVLSGFIMYHVYGNYFKQGVDKHNFWPFIRARFARIYPLHFVTLVYLIILALTVRGAGFSIDGFAGDLFSYPAIPSQLLMLQATGIHHEALWNTPTWSISTEWWAYMLFPFLMLVFFRSGLFVRILFAVGAIAGYLWIMFDLQPAFWANRWIEFNIPESVPYPVGIIDVITGSALLRCFCGFVYGTLIYELYLKNILKPWLKAGLVFIFCWLVLFVLWHFNRIYDPISVFIFGLMILSLAYNSDGVGRFFNGRIFQFLGDISYSLYLVHMPILLTFIVYRKAVYYPDAKESMAGVGYTFPLEQAWVGLVVFVVISLILSKLSYQYIEKPARRYLKGQ</sequence>
<keyword evidence="4" id="KW-1185">Reference proteome</keyword>
<dbReference type="GO" id="GO:0016746">
    <property type="term" value="F:acyltransferase activity"/>
    <property type="evidence" value="ECO:0007669"/>
    <property type="project" value="UniProtKB-KW"/>
</dbReference>